<evidence type="ECO:0000256" key="3">
    <source>
        <dbReference type="ARBA" id="ARBA00022692"/>
    </source>
</evidence>
<dbReference type="Proteomes" id="UP000291106">
    <property type="component" value="Chromosome"/>
</dbReference>
<dbReference type="OrthoDB" id="6265126at2"/>
<feature type="transmembrane region" description="Helical" evidence="6">
    <location>
        <begin position="106"/>
        <end position="131"/>
    </location>
</feature>
<gene>
    <name evidence="8" type="ORF">EXU30_06045</name>
</gene>
<keyword evidence="4 6" id="KW-1133">Transmembrane helix</keyword>
<evidence type="ECO:0000256" key="4">
    <source>
        <dbReference type="ARBA" id="ARBA00022989"/>
    </source>
</evidence>
<feature type="transmembrane region" description="Helical" evidence="6">
    <location>
        <begin position="12"/>
        <end position="35"/>
    </location>
</feature>
<dbReference type="AlphaFoldDB" id="A0A411PFH8"/>
<feature type="domain" description="Cytochrome b561 bacterial/Ni-hydrogenase" evidence="7">
    <location>
        <begin position="14"/>
        <end position="167"/>
    </location>
</feature>
<feature type="transmembrane region" description="Helical" evidence="6">
    <location>
        <begin position="151"/>
        <end position="171"/>
    </location>
</feature>
<evidence type="ECO:0000256" key="6">
    <source>
        <dbReference type="SAM" id="Phobius"/>
    </source>
</evidence>
<comment type="subcellular location">
    <subcellularLocation>
        <location evidence="1">Cell membrane</location>
        <topology evidence="1">Multi-pass membrane protein</topology>
    </subcellularLocation>
</comment>
<dbReference type="GO" id="GO:0022904">
    <property type="term" value="P:respiratory electron transport chain"/>
    <property type="evidence" value="ECO:0007669"/>
    <property type="project" value="InterPro"/>
</dbReference>
<dbReference type="InterPro" id="IPR016174">
    <property type="entry name" value="Di-haem_cyt_TM"/>
</dbReference>
<evidence type="ECO:0000313" key="8">
    <source>
        <dbReference type="EMBL" id="QBF82311.1"/>
    </source>
</evidence>
<dbReference type="RefSeq" id="WP_130598313.1">
    <property type="nucleotide sequence ID" value="NZ_CP036200.1"/>
</dbReference>
<reference evidence="8 9" key="1">
    <citation type="submission" date="2019-02" db="EMBL/GenBank/DDBJ databases">
        <title>Shewanella sp. D4-2 isolated from Dokdo Island.</title>
        <authorList>
            <person name="Baek K."/>
        </authorList>
    </citation>
    <scope>NUCLEOTIDE SEQUENCE [LARGE SCALE GENOMIC DNA]</scope>
    <source>
        <strain evidence="8 9">D4-2</strain>
    </source>
</reference>
<evidence type="ECO:0000259" key="7">
    <source>
        <dbReference type="Pfam" id="PF01292"/>
    </source>
</evidence>
<evidence type="ECO:0000256" key="5">
    <source>
        <dbReference type="ARBA" id="ARBA00023136"/>
    </source>
</evidence>
<keyword evidence="5 6" id="KW-0472">Membrane</keyword>
<dbReference type="KEGG" id="smai:EXU30_06045"/>
<keyword evidence="9" id="KW-1185">Reference proteome</keyword>
<evidence type="ECO:0000256" key="2">
    <source>
        <dbReference type="ARBA" id="ARBA00022475"/>
    </source>
</evidence>
<dbReference type="EMBL" id="CP036200">
    <property type="protein sequence ID" value="QBF82311.1"/>
    <property type="molecule type" value="Genomic_DNA"/>
</dbReference>
<keyword evidence="2" id="KW-1003">Cell membrane</keyword>
<keyword evidence="3 6" id="KW-0812">Transmembrane</keyword>
<evidence type="ECO:0000313" key="9">
    <source>
        <dbReference type="Proteomes" id="UP000291106"/>
    </source>
</evidence>
<protein>
    <submittedName>
        <fullName evidence="8">Cytochrome b/b6 domain-containing protein</fullName>
    </submittedName>
</protein>
<dbReference type="Gene3D" id="1.20.950.20">
    <property type="entry name" value="Transmembrane di-heme cytochromes, Chain C"/>
    <property type="match status" value="1"/>
</dbReference>
<dbReference type="GO" id="GO:0005886">
    <property type="term" value="C:plasma membrane"/>
    <property type="evidence" value="ECO:0007669"/>
    <property type="project" value="UniProtKB-SubCell"/>
</dbReference>
<sequence>MKLPRFFSVISAKLHIIMIATCAILLPTSGWLLIGKQLRVNASIWDYVHVYLGTITAILGLCFVVKCCIKGGWRQFFPWVVLDLSQFFADVKGLFKAQLPSSGGKGLLSIIEGVGLLLLAGVCISGLMWVLTQGDMEALTWRKYHVTLAEYFVTFVAVHMVLALVHVIEMIKNS</sequence>
<dbReference type="Pfam" id="PF01292">
    <property type="entry name" value="Ni_hydr_CYTB"/>
    <property type="match status" value="1"/>
</dbReference>
<dbReference type="InterPro" id="IPR011577">
    <property type="entry name" value="Cyt_b561_bac/Ni-Hgenase"/>
</dbReference>
<feature type="transmembrane region" description="Helical" evidence="6">
    <location>
        <begin position="47"/>
        <end position="69"/>
    </location>
</feature>
<proteinExistence type="predicted"/>
<dbReference type="GO" id="GO:0009055">
    <property type="term" value="F:electron transfer activity"/>
    <property type="evidence" value="ECO:0007669"/>
    <property type="project" value="InterPro"/>
</dbReference>
<dbReference type="SUPFAM" id="SSF81342">
    <property type="entry name" value="Transmembrane di-heme cytochromes"/>
    <property type="match status" value="1"/>
</dbReference>
<accession>A0A411PFH8</accession>
<organism evidence="8 9">
    <name type="scientific">Shewanella maritima</name>
    <dbReference type="NCBI Taxonomy" id="2520507"/>
    <lineage>
        <taxon>Bacteria</taxon>
        <taxon>Pseudomonadati</taxon>
        <taxon>Pseudomonadota</taxon>
        <taxon>Gammaproteobacteria</taxon>
        <taxon>Alteromonadales</taxon>
        <taxon>Shewanellaceae</taxon>
        <taxon>Shewanella</taxon>
    </lineage>
</organism>
<evidence type="ECO:0000256" key="1">
    <source>
        <dbReference type="ARBA" id="ARBA00004651"/>
    </source>
</evidence>
<name>A0A411PFH8_9GAMM</name>